<keyword evidence="2" id="KW-1185">Reference proteome</keyword>
<dbReference type="GeneID" id="13287863"/>
<proteinExistence type="predicted"/>
<organism evidence="2">
    <name type="scientific">Leptosphaeria maculans (strain JN3 / isolate v23.1.3 / race Av1-4-5-6-7-8)</name>
    <name type="common">Blackleg fungus</name>
    <name type="synonym">Phoma lingam</name>
    <dbReference type="NCBI Taxonomy" id="985895"/>
    <lineage>
        <taxon>Eukaryota</taxon>
        <taxon>Fungi</taxon>
        <taxon>Dikarya</taxon>
        <taxon>Ascomycota</taxon>
        <taxon>Pezizomycotina</taxon>
        <taxon>Dothideomycetes</taxon>
        <taxon>Pleosporomycetidae</taxon>
        <taxon>Pleosporales</taxon>
        <taxon>Pleosporineae</taxon>
        <taxon>Leptosphaeriaceae</taxon>
        <taxon>Plenodomus</taxon>
        <taxon>Plenodomus lingam/Leptosphaeria maculans species complex</taxon>
    </lineage>
</organism>
<accession>E4ZU90</accession>
<dbReference type="OrthoDB" id="10498852at2759"/>
<dbReference type="InParanoid" id="E4ZU90"/>
<protein>
    <submittedName>
        <fullName evidence="1">Predicted protein</fullName>
    </submittedName>
</protein>
<dbReference type="RefSeq" id="XP_003838448.1">
    <property type="nucleotide sequence ID" value="XM_003838400.1"/>
</dbReference>
<dbReference type="Proteomes" id="UP000002668">
    <property type="component" value="Genome"/>
</dbReference>
<dbReference type="EMBL" id="FP929126">
    <property type="protein sequence ID" value="CBX94969.1"/>
    <property type="molecule type" value="Genomic_DNA"/>
</dbReference>
<gene>
    <name evidence="1" type="ORF">LEMA_P113840.1</name>
</gene>
<dbReference type="VEuPathDB" id="FungiDB:LEMA_P113840.1"/>
<sequence length="103" mass="11518">MRLSIRHLNSHAGPLHLTRLRTTNGKCGTAVLATYWTASLLLDQFTRIQLSVTPYGPGKAPGVAYLRRPRFLGEDPVSLEARPIRQIKLAQHFVSGQHMSTDR</sequence>
<evidence type="ECO:0000313" key="1">
    <source>
        <dbReference type="EMBL" id="CBX94969.1"/>
    </source>
</evidence>
<name>E4ZU90_LEPMJ</name>
<dbReference type="AlphaFoldDB" id="E4ZU90"/>
<dbReference type="HOGENOM" id="CLU_2264247_0_0_1"/>
<reference evidence="2" key="1">
    <citation type="journal article" date="2011" name="Nat. Commun.">
        <title>Effector diversification within compartments of the Leptosphaeria maculans genome affected by Repeat-Induced Point mutations.</title>
        <authorList>
            <person name="Rouxel T."/>
            <person name="Grandaubert J."/>
            <person name="Hane J.K."/>
            <person name="Hoede C."/>
            <person name="van de Wouw A.P."/>
            <person name="Couloux A."/>
            <person name="Dominguez V."/>
            <person name="Anthouard V."/>
            <person name="Bally P."/>
            <person name="Bourras S."/>
            <person name="Cozijnsen A.J."/>
            <person name="Ciuffetti L.M."/>
            <person name="Degrave A."/>
            <person name="Dilmaghani A."/>
            <person name="Duret L."/>
            <person name="Fudal I."/>
            <person name="Goodwin S.B."/>
            <person name="Gout L."/>
            <person name="Glaser N."/>
            <person name="Linglin J."/>
            <person name="Kema G.H.J."/>
            <person name="Lapalu N."/>
            <person name="Lawrence C.B."/>
            <person name="May K."/>
            <person name="Meyer M."/>
            <person name="Ollivier B."/>
            <person name="Poulain J."/>
            <person name="Schoch C.L."/>
            <person name="Simon A."/>
            <person name="Spatafora J.W."/>
            <person name="Stachowiak A."/>
            <person name="Turgeon B.G."/>
            <person name="Tyler B.M."/>
            <person name="Vincent D."/>
            <person name="Weissenbach J."/>
            <person name="Amselem J."/>
            <person name="Quesneville H."/>
            <person name="Oliver R.P."/>
            <person name="Wincker P."/>
            <person name="Balesdent M.-H."/>
            <person name="Howlett B.J."/>
        </authorList>
    </citation>
    <scope>NUCLEOTIDE SEQUENCE [LARGE SCALE GENOMIC DNA]</scope>
    <source>
        <strain evidence="2">JN3 / isolate v23.1.3 / race Av1-4-5-6-7-8</strain>
    </source>
</reference>
<evidence type="ECO:0000313" key="2">
    <source>
        <dbReference type="Proteomes" id="UP000002668"/>
    </source>
</evidence>